<proteinExistence type="predicted"/>
<organism evidence="1 2">
    <name type="scientific">Mycolicibacterium confluentis</name>
    <dbReference type="NCBI Taxonomy" id="28047"/>
    <lineage>
        <taxon>Bacteria</taxon>
        <taxon>Bacillati</taxon>
        <taxon>Actinomycetota</taxon>
        <taxon>Actinomycetes</taxon>
        <taxon>Mycobacteriales</taxon>
        <taxon>Mycobacteriaceae</taxon>
        <taxon>Mycolicibacterium</taxon>
    </lineage>
</organism>
<dbReference type="Proteomes" id="UP000466931">
    <property type="component" value="Chromosome"/>
</dbReference>
<dbReference type="InterPro" id="IPR022536">
    <property type="entry name" value="EspC"/>
</dbReference>
<gene>
    <name evidence="1" type="ORF">MCNF_34380</name>
</gene>
<reference evidence="1" key="1">
    <citation type="journal article" date="2019" name="Emerg. Microbes Infect.">
        <title>Comprehensive subspecies identification of 175 nontuberculous mycobacteria species based on 7547 genomic profiles.</title>
        <authorList>
            <person name="Matsumoto Y."/>
            <person name="Kinjo T."/>
            <person name="Motooka D."/>
            <person name="Nabeya D."/>
            <person name="Jung N."/>
            <person name="Uechi K."/>
            <person name="Horii T."/>
            <person name="Iida T."/>
            <person name="Fujita J."/>
            <person name="Nakamura S."/>
        </authorList>
    </citation>
    <scope>NUCLEOTIDE SEQUENCE [LARGE SCALE GENOMIC DNA]</scope>
    <source>
        <strain evidence="1">JCM 13671</strain>
    </source>
</reference>
<evidence type="ECO:0000313" key="2">
    <source>
        <dbReference type="Proteomes" id="UP000466931"/>
    </source>
</evidence>
<dbReference type="GO" id="GO:0009306">
    <property type="term" value="P:protein secretion"/>
    <property type="evidence" value="ECO:0007669"/>
    <property type="project" value="InterPro"/>
</dbReference>
<sequence length="116" mass="12729">MRSKESRGDMAHPDHLSMSTSDVIYSADHLDSIAFRASAERRALAVELSGMAQAWQSEGRPGFVAFTEAVHRQSQRIQDEVTDVADKLRHAAREYTATAGEGAGLLRYHHSGPPIP</sequence>
<dbReference type="InterPro" id="IPR036689">
    <property type="entry name" value="ESAT-6-like_sf"/>
</dbReference>
<protein>
    <recommendedName>
        <fullName evidence="3">ESX-1 secretion-associated protein</fullName>
    </recommendedName>
</protein>
<name>A0A7I7Y0Z3_9MYCO</name>
<keyword evidence="2" id="KW-1185">Reference proteome</keyword>
<dbReference type="EMBL" id="AP022612">
    <property type="protein sequence ID" value="BBZ34833.1"/>
    <property type="molecule type" value="Genomic_DNA"/>
</dbReference>
<dbReference type="Gene3D" id="1.10.287.1060">
    <property type="entry name" value="ESAT-6-like"/>
    <property type="match status" value="1"/>
</dbReference>
<dbReference type="SUPFAM" id="SSF140453">
    <property type="entry name" value="EsxAB dimer-like"/>
    <property type="match status" value="1"/>
</dbReference>
<evidence type="ECO:0008006" key="3">
    <source>
        <dbReference type="Google" id="ProtNLM"/>
    </source>
</evidence>
<accession>A0A7I7Y0Z3</accession>
<dbReference type="AlphaFoldDB" id="A0A7I7Y0Z3"/>
<evidence type="ECO:0000313" key="1">
    <source>
        <dbReference type="EMBL" id="BBZ34833.1"/>
    </source>
</evidence>
<reference evidence="1" key="2">
    <citation type="submission" date="2020-02" db="EMBL/GenBank/DDBJ databases">
        <authorList>
            <person name="Matsumoto Y."/>
            <person name="Motooka D."/>
            <person name="Nakamura S."/>
        </authorList>
    </citation>
    <scope>NUCLEOTIDE SEQUENCE</scope>
    <source>
        <strain evidence="1">JCM 13671</strain>
    </source>
</reference>
<dbReference type="Pfam" id="PF10824">
    <property type="entry name" value="T7SS_ESX_EspC"/>
    <property type="match status" value="1"/>
</dbReference>